<reference evidence="4 5" key="1">
    <citation type="submission" date="2024-01" db="EMBL/GenBank/DDBJ databases">
        <title>The genomes of 5 underutilized Papilionoideae crops provide insights into root nodulation and disease resistanc.</title>
        <authorList>
            <person name="Jiang F."/>
        </authorList>
    </citation>
    <scope>NUCLEOTIDE SEQUENCE [LARGE SCALE GENOMIC DNA]</scope>
    <source>
        <strain evidence="4">LVBAO_FW01</strain>
        <tissue evidence="4">Leaves</tissue>
    </source>
</reference>
<comment type="caution">
    <text evidence="4">The sequence shown here is derived from an EMBL/GenBank/DDBJ whole genome shotgun (WGS) entry which is preliminary data.</text>
</comment>
<dbReference type="PANTHER" id="PTHR34378">
    <property type="entry name" value="GLUTAMATE--CYSTEINE LIGASE, CHLOROPLASTIC"/>
    <property type="match status" value="1"/>
</dbReference>
<dbReference type="Gene3D" id="3.30.590.20">
    <property type="match status" value="1"/>
</dbReference>
<dbReference type="EMBL" id="JAYMYQ010000001">
    <property type="protein sequence ID" value="KAK7362234.1"/>
    <property type="molecule type" value="Genomic_DNA"/>
</dbReference>
<dbReference type="PANTHER" id="PTHR34378:SF1">
    <property type="entry name" value="GLUTAMATE--CYSTEINE LIGASE, CHLOROPLASTIC"/>
    <property type="match status" value="1"/>
</dbReference>
<dbReference type="AlphaFoldDB" id="A0AAN9MWE8"/>
<evidence type="ECO:0008006" key="6">
    <source>
        <dbReference type="Google" id="ProtNLM"/>
    </source>
</evidence>
<gene>
    <name evidence="4" type="ORF">VNO77_04342</name>
</gene>
<keyword evidence="2" id="KW-0547">Nucleotide-binding</keyword>
<proteinExistence type="predicted"/>
<protein>
    <recommendedName>
        <fullName evidence="6">Glutamate--cysteine ligase</fullName>
    </recommendedName>
</protein>
<dbReference type="GO" id="GO:0004357">
    <property type="term" value="F:glutamate-cysteine ligase activity"/>
    <property type="evidence" value="ECO:0007669"/>
    <property type="project" value="InterPro"/>
</dbReference>
<dbReference type="Proteomes" id="UP001367508">
    <property type="component" value="Unassembled WGS sequence"/>
</dbReference>
<keyword evidence="5" id="KW-1185">Reference proteome</keyword>
<sequence length="193" mass="21966">MIRVSLHASNGSVYLILHIRIQFRRVIQRPSPPTEDAVVATHPLMRQDLIDYLASGCKSKEKWKIGTEHKKFGFELGSLRPMKYEQITELLNGIVERFDWDKIMEGDKIIGLKQGKQSISLEPGSQFKLSGAPLETLHQTCSEVNSHFYQVKVVAEEMGVGILGIDFRQKWGIKGILIRLKGRPIWTLVLKLT</sequence>
<name>A0AAN9MWE8_CANGL</name>
<evidence type="ECO:0000313" key="4">
    <source>
        <dbReference type="EMBL" id="KAK7362234.1"/>
    </source>
</evidence>
<organism evidence="4 5">
    <name type="scientific">Canavalia gladiata</name>
    <name type="common">Sword bean</name>
    <name type="synonym">Dolichos gladiatus</name>
    <dbReference type="NCBI Taxonomy" id="3824"/>
    <lineage>
        <taxon>Eukaryota</taxon>
        <taxon>Viridiplantae</taxon>
        <taxon>Streptophyta</taxon>
        <taxon>Embryophyta</taxon>
        <taxon>Tracheophyta</taxon>
        <taxon>Spermatophyta</taxon>
        <taxon>Magnoliopsida</taxon>
        <taxon>eudicotyledons</taxon>
        <taxon>Gunneridae</taxon>
        <taxon>Pentapetalae</taxon>
        <taxon>rosids</taxon>
        <taxon>fabids</taxon>
        <taxon>Fabales</taxon>
        <taxon>Fabaceae</taxon>
        <taxon>Papilionoideae</taxon>
        <taxon>50 kb inversion clade</taxon>
        <taxon>NPAAA clade</taxon>
        <taxon>indigoferoid/millettioid clade</taxon>
        <taxon>Phaseoleae</taxon>
        <taxon>Canavalia</taxon>
    </lineage>
</organism>
<dbReference type="Pfam" id="PF04107">
    <property type="entry name" value="GCS2"/>
    <property type="match status" value="1"/>
</dbReference>
<evidence type="ECO:0000256" key="1">
    <source>
        <dbReference type="ARBA" id="ARBA00022598"/>
    </source>
</evidence>
<dbReference type="InterPro" id="IPR006336">
    <property type="entry name" value="GCS2"/>
</dbReference>
<evidence type="ECO:0000256" key="2">
    <source>
        <dbReference type="ARBA" id="ARBA00022741"/>
    </source>
</evidence>
<keyword evidence="3" id="KW-0067">ATP-binding</keyword>
<dbReference type="GO" id="GO:0005524">
    <property type="term" value="F:ATP binding"/>
    <property type="evidence" value="ECO:0007669"/>
    <property type="project" value="UniProtKB-KW"/>
</dbReference>
<evidence type="ECO:0000256" key="3">
    <source>
        <dbReference type="ARBA" id="ARBA00022840"/>
    </source>
</evidence>
<dbReference type="InterPro" id="IPR035434">
    <property type="entry name" value="GCL_bact_plant"/>
</dbReference>
<dbReference type="GO" id="GO:0006750">
    <property type="term" value="P:glutathione biosynthetic process"/>
    <property type="evidence" value="ECO:0007669"/>
    <property type="project" value="InterPro"/>
</dbReference>
<accession>A0AAN9MWE8</accession>
<keyword evidence="1" id="KW-0436">Ligase</keyword>
<evidence type="ECO:0000313" key="5">
    <source>
        <dbReference type="Proteomes" id="UP001367508"/>
    </source>
</evidence>